<sequence>MWQEQLFSVPTCIQNLTTITVEGCDNLKFLLSSSMVPSLEQLIHLEISDYKLMAGIIEEAMTEERMEKIVFPKLSSLKIKGLPRLTRFCSGKAVQFPSLNQLRIEHCPKLGTFISNSMKKGIQPLFDEKVAFPSLEKMVISQLRNLKILWNDQLPESSFCELKTMEVENCSQLQTVFPFNMVERFRRLQALSLKSLFPASVARGLPQLESVEIDTCGVEHIVAMDETPQPETRLEFPKLTFLQIWKLIKLKSFYPGDHSTENLNESLKVDEMKRILKLSLTFEHCYPTLYIFRSSRVNKSP</sequence>
<dbReference type="Proteomes" id="UP000436088">
    <property type="component" value="Unassembled WGS sequence"/>
</dbReference>
<accession>A0A6A3B7U0</accession>
<gene>
    <name evidence="3" type="ORF">F3Y22_tig00110299pilonHSYRG00334</name>
</gene>
<feature type="domain" description="Disease resistance protein At4g27190-like leucine-rich repeats" evidence="2">
    <location>
        <begin position="1"/>
        <end position="125"/>
    </location>
</feature>
<evidence type="ECO:0000313" key="4">
    <source>
        <dbReference type="Proteomes" id="UP000436088"/>
    </source>
</evidence>
<dbReference type="PANTHER" id="PTHR33463:SF203">
    <property type="entry name" value="AAA+ ATPASE DOMAIN-CONTAINING PROTEIN"/>
    <property type="match status" value="1"/>
</dbReference>
<evidence type="ECO:0000256" key="1">
    <source>
        <dbReference type="ARBA" id="ARBA00022821"/>
    </source>
</evidence>
<dbReference type="InterPro" id="IPR032675">
    <property type="entry name" value="LRR_dom_sf"/>
</dbReference>
<keyword evidence="1" id="KW-0611">Plant defense</keyword>
<keyword evidence="4" id="KW-1185">Reference proteome</keyword>
<dbReference type="AlphaFoldDB" id="A0A6A3B7U0"/>
<dbReference type="InterPro" id="IPR057135">
    <property type="entry name" value="At4g27190-like_LRR"/>
</dbReference>
<feature type="domain" description="Disease resistance protein At4g27190-like leucine-rich repeats" evidence="2">
    <location>
        <begin position="131"/>
        <end position="193"/>
    </location>
</feature>
<dbReference type="SUPFAM" id="SSF52047">
    <property type="entry name" value="RNI-like"/>
    <property type="match status" value="1"/>
</dbReference>
<organism evidence="3 4">
    <name type="scientific">Hibiscus syriacus</name>
    <name type="common">Rose of Sharon</name>
    <dbReference type="NCBI Taxonomy" id="106335"/>
    <lineage>
        <taxon>Eukaryota</taxon>
        <taxon>Viridiplantae</taxon>
        <taxon>Streptophyta</taxon>
        <taxon>Embryophyta</taxon>
        <taxon>Tracheophyta</taxon>
        <taxon>Spermatophyta</taxon>
        <taxon>Magnoliopsida</taxon>
        <taxon>eudicotyledons</taxon>
        <taxon>Gunneridae</taxon>
        <taxon>Pentapetalae</taxon>
        <taxon>rosids</taxon>
        <taxon>malvids</taxon>
        <taxon>Malvales</taxon>
        <taxon>Malvaceae</taxon>
        <taxon>Malvoideae</taxon>
        <taxon>Hibiscus</taxon>
    </lineage>
</organism>
<dbReference type="EMBL" id="VEPZ02000917">
    <property type="protein sequence ID" value="KAE8711325.1"/>
    <property type="molecule type" value="Genomic_DNA"/>
</dbReference>
<dbReference type="Pfam" id="PF23247">
    <property type="entry name" value="LRR_RPS2"/>
    <property type="match status" value="2"/>
</dbReference>
<protein>
    <recommendedName>
        <fullName evidence="2">Disease resistance protein At4g27190-like leucine-rich repeats domain-containing protein</fullName>
    </recommendedName>
</protein>
<dbReference type="Gene3D" id="3.80.10.10">
    <property type="entry name" value="Ribonuclease Inhibitor"/>
    <property type="match status" value="1"/>
</dbReference>
<comment type="caution">
    <text evidence="3">The sequence shown here is derived from an EMBL/GenBank/DDBJ whole genome shotgun (WGS) entry which is preliminary data.</text>
</comment>
<dbReference type="InterPro" id="IPR050905">
    <property type="entry name" value="Plant_NBS-LRR"/>
</dbReference>
<reference evidence="3" key="1">
    <citation type="submission" date="2019-09" db="EMBL/GenBank/DDBJ databases">
        <title>Draft genome information of white flower Hibiscus syriacus.</title>
        <authorList>
            <person name="Kim Y.-M."/>
        </authorList>
    </citation>
    <scope>NUCLEOTIDE SEQUENCE [LARGE SCALE GENOMIC DNA]</scope>
    <source>
        <strain evidence="3">YM2019G1</strain>
    </source>
</reference>
<evidence type="ECO:0000259" key="2">
    <source>
        <dbReference type="Pfam" id="PF23247"/>
    </source>
</evidence>
<evidence type="ECO:0000313" key="3">
    <source>
        <dbReference type="EMBL" id="KAE8711325.1"/>
    </source>
</evidence>
<proteinExistence type="predicted"/>
<dbReference type="PANTHER" id="PTHR33463">
    <property type="entry name" value="NB-ARC DOMAIN-CONTAINING PROTEIN-RELATED"/>
    <property type="match status" value="1"/>
</dbReference>
<name>A0A6A3B7U0_HIBSY</name>